<keyword evidence="1" id="KW-0547">Nucleotide-binding</keyword>
<dbReference type="EMBL" id="OX451735">
    <property type="protein sequence ID" value="CAI8592685.1"/>
    <property type="molecule type" value="Genomic_DNA"/>
</dbReference>
<evidence type="ECO:0000313" key="4">
    <source>
        <dbReference type="EMBL" id="CAI8592685.1"/>
    </source>
</evidence>
<dbReference type="GO" id="GO:0003924">
    <property type="term" value="F:GTPase activity"/>
    <property type="evidence" value="ECO:0007669"/>
    <property type="project" value="InterPro"/>
</dbReference>
<dbReference type="PROSITE" id="PS51718">
    <property type="entry name" value="G_DYNAMIN_2"/>
    <property type="match status" value="1"/>
</dbReference>
<dbReference type="Pfam" id="PF01031">
    <property type="entry name" value="Dynamin_M"/>
    <property type="match status" value="1"/>
</dbReference>
<dbReference type="InterPro" id="IPR030381">
    <property type="entry name" value="G_DYNAMIN_dom"/>
</dbReference>
<dbReference type="InterPro" id="IPR045063">
    <property type="entry name" value="Dynamin_N"/>
</dbReference>
<dbReference type="GO" id="GO:0005874">
    <property type="term" value="C:microtubule"/>
    <property type="evidence" value="ECO:0007669"/>
    <property type="project" value="TreeGrafter"/>
</dbReference>
<sequence length="244" mass="27465">MSLMLSTQLLKSVLVLQKGVSNNPLTLIVKKNNVPDLTMMDLPRITRVLVHGQPYNIYDQIKDIIMEYITPEESIMLNVLSVIVDFTTCESIKMSHSVDKTGLRTLVVVTKADRSPEGLLEKVKVDDVNTSLGYICVRNRIGDESYEEARNEEHKLFESHSLLSKIDKCIVGFLALAQKLVHVQAMIISKTLSEITKKINEKLNNNLKELENLPANLSSLTDAMSIFMQIVALSRDSLRNILLI</sequence>
<evidence type="ECO:0000256" key="1">
    <source>
        <dbReference type="ARBA" id="ARBA00022741"/>
    </source>
</evidence>
<dbReference type="Pfam" id="PF00350">
    <property type="entry name" value="Dynamin_N"/>
    <property type="match status" value="1"/>
</dbReference>
<protein>
    <recommendedName>
        <fullName evidence="3">Dynamin-type G domain-containing protein</fullName>
    </recommendedName>
</protein>
<dbReference type="GO" id="GO:0005525">
    <property type="term" value="F:GTP binding"/>
    <property type="evidence" value="ECO:0007669"/>
    <property type="project" value="InterPro"/>
</dbReference>
<dbReference type="InterPro" id="IPR022812">
    <property type="entry name" value="Dynamin"/>
</dbReference>
<dbReference type="PRINTS" id="PR00195">
    <property type="entry name" value="DYNAMIN"/>
</dbReference>
<accession>A0AAV0Z2G7</accession>
<evidence type="ECO:0000256" key="2">
    <source>
        <dbReference type="ARBA" id="ARBA00023134"/>
    </source>
</evidence>
<dbReference type="PANTHER" id="PTHR11566">
    <property type="entry name" value="DYNAMIN"/>
    <property type="match status" value="1"/>
</dbReference>
<dbReference type="InterPro" id="IPR001401">
    <property type="entry name" value="Dynamin_GTPase"/>
</dbReference>
<keyword evidence="2" id="KW-0342">GTP-binding</keyword>
<dbReference type="Gene3D" id="3.40.50.300">
    <property type="entry name" value="P-loop containing nucleotide triphosphate hydrolases"/>
    <property type="match status" value="1"/>
</dbReference>
<keyword evidence="5" id="KW-1185">Reference proteome</keyword>
<gene>
    <name evidence="4" type="ORF">VFH_I053520</name>
</gene>
<dbReference type="SMART" id="SM00053">
    <property type="entry name" value="DYNc"/>
    <property type="match status" value="1"/>
</dbReference>
<dbReference type="GO" id="GO:0005737">
    <property type="term" value="C:cytoplasm"/>
    <property type="evidence" value="ECO:0007669"/>
    <property type="project" value="TreeGrafter"/>
</dbReference>
<proteinExistence type="predicted"/>
<name>A0AAV0Z2G7_VICFA</name>
<reference evidence="4 5" key="1">
    <citation type="submission" date="2023-01" db="EMBL/GenBank/DDBJ databases">
        <authorList>
            <person name="Kreplak J."/>
        </authorList>
    </citation>
    <scope>NUCLEOTIDE SEQUENCE [LARGE SCALE GENOMIC DNA]</scope>
</reference>
<dbReference type="GO" id="GO:0016020">
    <property type="term" value="C:membrane"/>
    <property type="evidence" value="ECO:0007669"/>
    <property type="project" value="TreeGrafter"/>
</dbReference>
<dbReference type="InterPro" id="IPR027417">
    <property type="entry name" value="P-loop_NTPase"/>
</dbReference>
<feature type="domain" description="Dynamin-type G" evidence="3">
    <location>
        <begin position="1"/>
        <end position="193"/>
    </location>
</feature>
<organism evidence="4 5">
    <name type="scientific">Vicia faba</name>
    <name type="common">Broad bean</name>
    <name type="synonym">Faba vulgaris</name>
    <dbReference type="NCBI Taxonomy" id="3906"/>
    <lineage>
        <taxon>Eukaryota</taxon>
        <taxon>Viridiplantae</taxon>
        <taxon>Streptophyta</taxon>
        <taxon>Embryophyta</taxon>
        <taxon>Tracheophyta</taxon>
        <taxon>Spermatophyta</taxon>
        <taxon>Magnoliopsida</taxon>
        <taxon>eudicotyledons</taxon>
        <taxon>Gunneridae</taxon>
        <taxon>Pentapetalae</taxon>
        <taxon>rosids</taxon>
        <taxon>fabids</taxon>
        <taxon>Fabales</taxon>
        <taxon>Fabaceae</taxon>
        <taxon>Papilionoideae</taxon>
        <taxon>50 kb inversion clade</taxon>
        <taxon>NPAAA clade</taxon>
        <taxon>Hologalegina</taxon>
        <taxon>IRL clade</taxon>
        <taxon>Fabeae</taxon>
        <taxon>Vicia</taxon>
    </lineage>
</organism>
<evidence type="ECO:0000259" key="3">
    <source>
        <dbReference type="PROSITE" id="PS51718"/>
    </source>
</evidence>
<dbReference type="AlphaFoldDB" id="A0AAV0Z2G7"/>
<dbReference type="Proteomes" id="UP001157006">
    <property type="component" value="Chromosome 1S"/>
</dbReference>
<dbReference type="InterPro" id="IPR000375">
    <property type="entry name" value="Dynamin_stalk"/>
</dbReference>
<dbReference type="GO" id="GO:0008017">
    <property type="term" value="F:microtubule binding"/>
    <property type="evidence" value="ECO:0007669"/>
    <property type="project" value="TreeGrafter"/>
</dbReference>
<evidence type="ECO:0000313" key="5">
    <source>
        <dbReference type="Proteomes" id="UP001157006"/>
    </source>
</evidence>
<dbReference type="PANTHER" id="PTHR11566:SF173">
    <property type="entry name" value="DYNAMIN-RELATED PROTEIN 4C"/>
    <property type="match status" value="1"/>
</dbReference>
<dbReference type="SUPFAM" id="SSF52540">
    <property type="entry name" value="P-loop containing nucleoside triphosphate hydrolases"/>
    <property type="match status" value="1"/>
</dbReference>